<reference evidence="3 4" key="1">
    <citation type="submission" date="2016-10" db="EMBL/GenBank/DDBJ databases">
        <authorList>
            <person name="Varghese N."/>
            <person name="Submissions S."/>
        </authorList>
    </citation>
    <scope>NUCLEOTIDE SEQUENCE [LARGE SCALE GENOMIC DNA]</scope>
    <source>
        <strain evidence="1 4">WG2</strain>
        <strain evidence="2 3">WG5</strain>
    </source>
</reference>
<dbReference type="SUPFAM" id="SSF54786">
    <property type="entry name" value="YcfA/nrd intein domain"/>
    <property type="match status" value="1"/>
</dbReference>
<dbReference type="Proteomes" id="UP000199519">
    <property type="component" value="Unassembled WGS sequence"/>
</dbReference>
<protein>
    <recommendedName>
        <fullName evidence="5">HicA toxin of toxin-antitoxin</fullName>
    </recommendedName>
</protein>
<accession>A0A1I0CJY0</accession>
<sequence length="90" mass="10487">MSRYEKLYKKFNRTPTPTGLRFAEAKNLLFAYGFDMRQPSGGSSHYIFFHPKIDNYHITIAKHGNKIKPHYVRETVKAVDRVKEELIGGE</sequence>
<gene>
    <name evidence="1" type="ORF">SAMN04488598_13821</name>
    <name evidence="2" type="ORF">SAMN04515652_13821</name>
</gene>
<evidence type="ECO:0000313" key="1">
    <source>
        <dbReference type="EMBL" id="SDG02069.1"/>
    </source>
</evidence>
<dbReference type="EMBL" id="FNBJ01000038">
    <property type="protein sequence ID" value="SDG02069.1"/>
    <property type="molecule type" value="Genomic_DNA"/>
</dbReference>
<name>A0A1I0CJY0_9FIRM</name>
<dbReference type="Proteomes" id="UP000198612">
    <property type="component" value="Unassembled WGS sequence"/>
</dbReference>
<dbReference type="AlphaFoldDB" id="A0A1I0CJY0"/>
<proteinExistence type="predicted"/>
<evidence type="ECO:0008006" key="5">
    <source>
        <dbReference type="Google" id="ProtNLM"/>
    </source>
</evidence>
<dbReference type="EMBL" id="FOHG01000038">
    <property type="protein sequence ID" value="SET19943.1"/>
    <property type="molecule type" value="Genomic_DNA"/>
</dbReference>
<dbReference type="RefSeq" id="WP_089720818.1">
    <property type="nucleotide sequence ID" value="NZ_FNBJ01000038.1"/>
</dbReference>
<evidence type="ECO:0000313" key="3">
    <source>
        <dbReference type="Proteomes" id="UP000198612"/>
    </source>
</evidence>
<evidence type="ECO:0000313" key="2">
    <source>
        <dbReference type="EMBL" id="SET19943.1"/>
    </source>
</evidence>
<keyword evidence="4" id="KW-1185">Reference proteome</keyword>
<evidence type="ECO:0000313" key="4">
    <source>
        <dbReference type="Proteomes" id="UP000199519"/>
    </source>
</evidence>
<organism evidence="2 3">
    <name type="scientific">Halanaerobium congolense</name>
    <dbReference type="NCBI Taxonomy" id="54121"/>
    <lineage>
        <taxon>Bacteria</taxon>
        <taxon>Bacillati</taxon>
        <taxon>Bacillota</taxon>
        <taxon>Clostridia</taxon>
        <taxon>Halanaerobiales</taxon>
        <taxon>Halanaerobiaceae</taxon>
        <taxon>Halanaerobium</taxon>
    </lineage>
</organism>